<protein>
    <submittedName>
        <fullName evidence="3">Uncharacterized protein</fullName>
    </submittedName>
</protein>
<feature type="region of interest" description="Disordered" evidence="1">
    <location>
        <begin position="433"/>
        <end position="455"/>
    </location>
</feature>
<keyword evidence="4" id="KW-1185">Reference proteome</keyword>
<evidence type="ECO:0000313" key="4">
    <source>
        <dbReference type="Proteomes" id="UP000790347"/>
    </source>
</evidence>
<keyword evidence="2" id="KW-0732">Signal</keyword>
<sequence>MYQYRILITLLLLAGYWPNSSNGFFWPFTALFGKSSSVSPATQTGPLSEIILRPYIAGDSQTTDLTALSSSSSSLIGQQSNLLGSDIVPLQTQQLPQSNYGYVNLDGSTGTYSSSSSQQQEQLFLPHQQQQQQQQIEQIPLDQTVSIIPNDPQLQQQYSQQPSSEQQPSLSSYLFNPANLFDSKRFSYITRFKHQRQQQQQQQPTMTTSSTKYMAPNLDQNQYLIIPKPVPSTQPVSNVVEHHSHSQQEPQTNNIQPSQTQSTVQQQKLPANNWVYVSPVNKLNSQQQPIILEAYFQDPSLQHQQNYQVGSIKGIISKTSKQRGSSSSSSSGTGSTLKIPLLSWLSVSPSQIQLPLQWFKTKSQQPAEQMIDEQPQQQYYGSTIQHQKPLHVYAPGLSSSLAGSGTTSNSYFTQPQSVINNGNSAIPKPTQTLQVPVQSSNQQQSANGGQSVWSSGAEMASTNRLLTGTVHSPQQSSALQFWIETDRQPGRPYQTIQDYQPIRTGSISSPQPSSATVSQVESNQDLGGWDSIPMADIVKPGQQTLQHESSETMDSNIMETMMPSASSDQSIVMNETISNPQQQQQIRETITGQQQQQQSHRVAYQQQQQQQSPQVNSTTASSTTNSRALYNHPQFQSIYQMIQQSQQQQQQQENSVSQI</sequence>
<reference evidence="3" key="2">
    <citation type="journal article" date="2022" name="Res Sq">
        <title>Comparative Genomics Reveals Insights into the Divergent Evolution of Astigmatic Mites and Household Pest Adaptations.</title>
        <authorList>
            <person name="Xiong Q."/>
            <person name="Wan A.T.-Y."/>
            <person name="Liu X.-Y."/>
            <person name="Fung C.S.-H."/>
            <person name="Xiao X."/>
            <person name="Malainual N."/>
            <person name="Hou J."/>
            <person name="Wang L."/>
            <person name="Wang M."/>
            <person name="Yang K."/>
            <person name="Cui Y."/>
            <person name="Leung E."/>
            <person name="Nong W."/>
            <person name="Shin S.-K."/>
            <person name="Au S."/>
            <person name="Jeong K.Y."/>
            <person name="Chew F.T."/>
            <person name="Hui J."/>
            <person name="Leung T.F."/>
            <person name="Tungtrongchitr A."/>
            <person name="Zhong N."/>
            <person name="Liu Z."/>
            <person name="Tsui S."/>
        </authorList>
    </citation>
    <scope>NUCLEOTIDE SEQUENCE</scope>
    <source>
        <strain evidence="3">Derf</strain>
        <tissue evidence="3">Whole organism</tissue>
    </source>
</reference>
<evidence type="ECO:0000256" key="1">
    <source>
        <dbReference type="SAM" id="MobiDB-lite"/>
    </source>
</evidence>
<feature type="signal peptide" evidence="2">
    <location>
        <begin position="1"/>
        <end position="23"/>
    </location>
</feature>
<gene>
    <name evidence="3" type="ORF">DERF_004047</name>
</gene>
<feature type="region of interest" description="Disordered" evidence="1">
    <location>
        <begin position="109"/>
        <end position="137"/>
    </location>
</feature>
<dbReference type="AlphaFoldDB" id="A0A922LBZ9"/>
<evidence type="ECO:0000313" key="3">
    <source>
        <dbReference type="EMBL" id="KAH9530228.1"/>
    </source>
</evidence>
<name>A0A922LBZ9_DERFA</name>
<evidence type="ECO:0000256" key="2">
    <source>
        <dbReference type="SAM" id="SignalP"/>
    </source>
</evidence>
<proteinExistence type="predicted"/>
<feature type="chain" id="PRO_5037736298" evidence="2">
    <location>
        <begin position="24"/>
        <end position="659"/>
    </location>
</feature>
<comment type="caution">
    <text evidence="3">The sequence shown here is derived from an EMBL/GenBank/DDBJ whole genome shotgun (WGS) entry which is preliminary data.</text>
</comment>
<feature type="compositionally biased region" description="Polar residues" evidence="1">
    <location>
        <begin position="503"/>
        <end position="525"/>
    </location>
</feature>
<feature type="region of interest" description="Disordered" evidence="1">
    <location>
        <begin position="503"/>
        <end position="531"/>
    </location>
</feature>
<feature type="compositionally biased region" description="Low complexity" evidence="1">
    <location>
        <begin position="438"/>
        <end position="451"/>
    </location>
</feature>
<organism evidence="3 4">
    <name type="scientific">Dermatophagoides farinae</name>
    <name type="common">American house dust mite</name>
    <dbReference type="NCBI Taxonomy" id="6954"/>
    <lineage>
        <taxon>Eukaryota</taxon>
        <taxon>Metazoa</taxon>
        <taxon>Ecdysozoa</taxon>
        <taxon>Arthropoda</taxon>
        <taxon>Chelicerata</taxon>
        <taxon>Arachnida</taxon>
        <taxon>Acari</taxon>
        <taxon>Acariformes</taxon>
        <taxon>Sarcoptiformes</taxon>
        <taxon>Astigmata</taxon>
        <taxon>Psoroptidia</taxon>
        <taxon>Analgoidea</taxon>
        <taxon>Pyroglyphidae</taxon>
        <taxon>Dermatophagoidinae</taxon>
        <taxon>Dermatophagoides</taxon>
    </lineage>
</organism>
<dbReference type="Proteomes" id="UP000790347">
    <property type="component" value="Unassembled WGS sequence"/>
</dbReference>
<feature type="region of interest" description="Disordered" evidence="1">
    <location>
        <begin position="233"/>
        <end position="264"/>
    </location>
</feature>
<feature type="compositionally biased region" description="Low complexity" evidence="1">
    <location>
        <begin position="581"/>
        <end position="625"/>
    </location>
</feature>
<dbReference type="EMBL" id="ASGP02000001">
    <property type="protein sequence ID" value="KAH9530228.1"/>
    <property type="molecule type" value="Genomic_DNA"/>
</dbReference>
<feature type="region of interest" description="Disordered" evidence="1">
    <location>
        <begin position="578"/>
        <end position="625"/>
    </location>
</feature>
<reference evidence="3" key="1">
    <citation type="submission" date="2013-05" db="EMBL/GenBank/DDBJ databases">
        <authorList>
            <person name="Yim A.K.Y."/>
            <person name="Chan T.F."/>
            <person name="Ji K.M."/>
            <person name="Liu X.Y."/>
            <person name="Zhou J.W."/>
            <person name="Li R.Q."/>
            <person name="Yang K.Y."/>
            <person name="Li J."/>
            <person name="Li M."/>
            <person name="Law P.T.W."/>
            <person name="Wu Y.L."/>
            <person name="Cai Z.L."/>
            <person name="Qin H."/>
            <person name="Bao Y."/>
            <person name="Leung R.K.K."/>
            <person name="Ng P.K.S."/>
            <person name="Zou J."/>
            <person name="Zhong X.J."/>
            <person name="Ran P.X."/>
            <person name="Zhong N.S."/>
            <person name="Liu Z.G."/>
            <person name="Tsui S.K.W."/>
        </authorList>
    </citation>
    <scope>NUCLEOTIDE SEQUENCE</scope>
    <source>
        <strain evidence="3">Derf</strain>
        <tissue evidence="3">Whole organism</tissue>
    </source>
</reference>
<accession>A0A922LBZ9</accession>
<feature type="compositionally biased region" description="Low complexity" evidence="1">
    <location>
        <begin position="113"/>
        <end position="137"/>
    </location>
</feature>